<dbReference type="PANTHER" id="PTHR33993:SF2">
    <property type="entry name" value="VOC DOMAIN-CONTAINING PROTEIN"/>
    <property type="match status" value="1"/>
</dbReference>
<dbReference type="InterPro" id="IPR037523">
    <property type="entry name" value="VOC_core"/>
</dbReference>
<dbReference type="InterPro" id="IPR052164">
    <property type="entry name" value="Anthracycline_SecMetBiosynth"/>
</dbReference>
<protein>
    <recommendedName>
        <fullName evidence="1">VOC domain-containing protein</fullName>
    </recommendedName>
</protein>
<gene>
    <name evidence="2" type="ORF">SAMN05443244_1580</name>
</gene>
<dbReference type="EMBL" id="FNSD01000001">
    <property type="protein sequence ID" value="SEB69483.1"/>
    <property type="molecule type" value="Genomic_DNA"/>
</dbReference>
<accession>A0A1H4LFH2</accession>
<evidence type="ECO:0000313" key="2">
    <source>
        <dbReference type="EMBL" id="SEB69483.1"/>
    </source>
</evidence>
<dbReference type="InterPro" id="IPR029068">
    <property type="entry name" value="Glyas_Bleomycin-R_OHBP_Dase"/>
</dbReference>
<dbReference type="OrthoDB" id="9804235at2"/>
<dbReference type="SUPFAM" id="SSF54593">
    <property type="entry name" value="Glyoxalase/Bleomycin resistance protein/Dihydroxybiphenyl dioxygenase"/>
    <property type="match status" value="1"/>
</dbReference>
<evidence type="ECO:0000259" key="1">
    <source>
        <dbReference type="PROSITE" id="PS51819"/>
    </source>
</evidence>
<reference evidence="2 3" key="1">
    <citation type="submission" date="2016-10" db="EMBL/GenBank/DDBJ databases">
        <authorList>
            <person name="de Groot N.N."/>
        </authorList>
    </citation>
    <scope>NUCLEOTIDE SEQUENCE [LARGE SCALE GENOMIC DNA]</scope>
    <source>
        <strain evidence="2 3">AB35.6</strain>
    </source>
</reference>
<feature type="domain" description="VOC" evidence="1">
    <location>
        <begin position="13"/>
        <end position="129"/>
    </location>
</feature>
<dbReference type="PANTHER" id="PTHR33993">
    <property type="entry name" value="GLYOXALASE-RELATED"/>
    <property type="match status" value="1"/>
</dbReference>
<dbReference type="Proteomes" id="UP000182409">
    <property type="component" value="Unassembled WGS sequence"/>
</dbReference>
<name>A0A1H4LFH2_9BACT</name>
<proteinExistence type="predicted"/>
<dbReference type="AlphaFoldDB" id="A0A1H4LFH2"/>
<dbReference type="RefSeq" id="WP_074653169.1">
    <property type="nucleotide sequence ID" value="NZ_FNSD01000001.1"/>
</dbReference>
<dbReference type="PROSITE" id="PS51819">
    <property type="entry name" value="VOC"/>
    <property type="match status" value="1"/>
</dbReference>
<sequence length="130" mass="13640">MSDIETKPLPKGGITWFEVSTADITRAKTFYNAVLPEPLIDVSRDEAMFMFPMQNGEVTGALVQRPGRGASADGTLVYLHIGGALRDAMAKVEPAGGSLVTGAMVVPNVGGTFCVIADTEGNHIGLHASH</sequence>
<dbReference type="Gene3D" id="3.10.180.10">
    <property type="entry name" value="2,3-Dihydroxybiphenyl 1,2-Dioxygenase, domain 1"/>
    <property type="match status" value="1"/>
</dbReference>
<evidence type="ECO:0000313" key="3">
    <source>
        <dbReference type="Proteomes" id="UP000182409"/>
    </source>
</evidence>
<organism evidence="2 3">
    <name type="scientific">Terriglobus roseus</name>
    <dbReference type="NCBI Taxonomy" id="392734"/>
    <lineage>
        <taxon>Bacteria</taxon>
        <taxon>Pseudomonadati</taxon>
        <taxon>Acidobacteriota</taxon>
        <taxon>Terriglobia</taxon>
        <taxon>Terriglobales</taxon>
        <taxon>Acidobacteriaceae</taxon>
        <taxon>Terriglobus</taxon>
    </lineage>
</organism>